<feature type="transmembrane region" description="Helical" evidence="1">
    <location>
        <begin position="47"/>
        <end position="68"/>
    </location>
</feature>
<evidence type="ECO:0000256" key="1">
    <source>
        <dbReference type="SAM" id="Phobius"/>
    </source>
</evidence>
<dbReference type="VEuPathDB" id="FungiDB:BO97DRAFT_24166"/>
<evidence type="ECO:0000313" key="2">
    <source>
        <dbReference type="EMBL" id="RAL06573.1"/>
    </source>
</evidence>
<keyword evidence="1" id="KW-0472">Membrane</keyword>
<accession>A0A395HGH5</accession>
<dbReference type="AlphaFoldDB" id="A0A395HGH5"/>
<keyword evidence="1" id="KW-1133">Transmembrane helix</keyword>
<proteinExistence type="predicted"/>
<dbReference type="GeneID" id="37195085"/>
<name>A0A395HGH5_ASPHC</name>
<keyword evidence="3" id="KW-1185">Reference proteome</keyword>
<dbReference type="Proteomes" id="UP000248961">
    <property type="component" value="Unassembled WGS sequence"/>
</dbReference>
<reference evidence="2 3" key="1">
    <citation type="submission" date="2018-02" db="EMBL/GenBank/DDBJ databases">
        <title>The genomes of Aspergillus section Nigri reveals drivers in fungal speciation.</title>
        <authorList>
            <consortium name="DOE Joint Genome Institute"/>
            <person name="Vesth T.C."/>
            <person name="Nybo J."/>
            <person name="Theobald S."/>
            <person name="Brandl J."/>
            <person name="Frisvad J.C."/>
            <person name="Nielsen K.F."/>
            <person name="Lyhne E.K."/>
            <person name="Kogle M.E."/>
            <person name="Kuo A."/>
            <person name="Riley R."/>
            <person name="Clum A."/>
            <person name="Nolan M."/>
            <person name="Lipzen A."/>
            <person name="Salamov A."/>
            <person name="Henrissat B."/>
            <person name="Wiebenga A."/>
            <person name="De vries R.P."/>
            <person name="Grigoriev I.V."/>
            <person name="Mortensen U.H."/>
            <person name="Andersen M.R."/>
            <person name="Baker S.E."/>
        </authorList>
    </citation>
    <scope>NUCLEOTIDE SEQUENCE [LARGE SCALE GENOMIC DNA]</scope>
    <source>
        <strain evidence="2 3">CBS 101889</strain>
    </source>
</reference>
<keyword evidence="1" id="KW-0812">Transmembrane</keyword>
<dbReference type="RefSeq" id="XP_025545727.1">
    <property type="nucleotide sequence ID" value="XM_025690796.1"/>
</dbReference>
<protein>
    <submittedName>
        <fullName evidence="2">Uncharacterized protein</fullName>
    </submittedName>
</protein>
<sequence length="75" mass="8511">MACQASVGLSLSWLWAFSFLLGNFLTIRDFIYPPLLSHLALCSGYTIFHLFFSSLPASLECSFVPIYIRVEVQNF</sequence>
<dbReference type="EMBL" id="KZ824375">
    <property type="protein sequence ID" value="RAL06573.1"/>
    <property type="molecule type" value="Genomic_DNA"/>
</dbReference>
<organism evidence="2 3">
    <name type="scientific">Aspergillus homomorphus (strain CBS 101889)</name>
    <dbReference type="NCBI Taxonomy" id="1450537"/>
    <lineage>
        <taxon>Eukaryota</taxon>
        <taxon>Fungi</taxon>
        <taxon>Dikarya</taxon>
        <taxon>Ascomycota</taxon>
        <taxon>Pezizomycotina</taxon>
        <taxon>Eurotiomycetes</taxon>
        <taxon>Eurotiomycetidae</taxon>
        <taxon>Eurotiales</taxon>
        <taxon>Aspergillaceae</taxon>
        <taxon>Aspergillus</taxon>
        <taxon>Aspergillus subgen. Circumdati</taxon>
    </lineage>
</organism>
<gene>
    <name evidence="2" type="ORF">BO97DRAFT_24166</name>
</gene>
<evidence type="ECO:0000313" key="3">
    <source>
        <dbReference type="Proteomes" id="UP000248961"/>
    </source>
</evidence>
<feature type="transmembrane region" description="Helical" evidence="1">
    <location>
        <begin position="7"/>
        <end position="27"/>
    </location>
</feature>